<protein>
    <recommendedName>
        <fullName evidence="3">C1q domain-containing protein</fullName>
    </recommendedName>
</protein>
<organism evidence="1 2">
    <name type="scientific">Kitasatospora cathayae</name>
    <dbReference type="NCBI Taxonomy" id="3004092"/>
    <lineage>
        <taxon>Bacteria</taxon>
        <taxon>Bacillati</taxon>
        <taxon>Actinomycetota</taxon>
        <taxon>Actinomycetes</taxon>
        <taxon>Kitasatosporales</taxon>
        <taxon>Streptomycetaceae</taxon>
        <taxon>Kitasatospora</taxon>
    </lineage>
</organism>
<reference evidence="2" key="1">
    <citation type="submission" date="2022-12" db="EMBL/GenBank/DDBJ databases">
        <authorList>
            <person name="Mo P."/>
        </authorList>
    </citation>
    <scope>NUCLEOTIDE SEQUENCE [LARGE SCALE GENOMIC DNA]</scope>
    <source>
        <strain evidence="2">HUAS 3-15</strain>
    </source>
</reference>
<evidence type="ECO:0000313" key="2">
    <source>
        <dbReference type="Proteomes" id="UP001212821"/>
    </source>
</evidence>
<proteinExistence type="predicted"/>
<dbReference type="EMBL" id="CP115450">
    <property type="protein sequence ID" value="WBP87036.1"/>
    <property type="molecule type" value="Genomic_DNA"/>
</dbReference>
<dbReference type="InterPro" id="IPR008983">
    <property type="entry name" value="Tumour_necrosis_fac-like_dom"/>
</dbReference>
<dbReference type="RefSeq" id="WP_270144122.1">
    <property type="nucleotide sequence ID" value="NZ_CP115450.1"/>
</dbReference>
<sequence>MTNLPVPAPSQQSPGNFITGALWNANVYNGITFLSTPPLFVGTQGTAQSIPSNTVTALAIDTTAVDTYGGHSNTTNNSRYTAQVAGWYLVIGTASWAASATGSRNVAIAKNGTFVSPAQSGIDASRTDINQTVQVSALVSLAVGDYVQAQVYQSTGGALSTNASGNCGLSVFWLHA</sequence>
<evidence type="ECO:0000313" key="1">
    <source>
        <dbReference type="EMBL" id="WBP87036.1"/>
    </source>
</evidence>
<dbReference type="Gene3D" id="2.60.120.40">
    <property type="match status" value="1"/>
</dbReference>
<dbReference type="Proteomes" id="UP001212821">
    <property type="component" value="Chromosome"/>
</dbReference>
<name>A0ABY7Q472_9ACTN</name>
<keyword evidence="2" id="KW-1185">Reference proteome</keyword>
<gene>
    <name evidence="1" type="ORF">O1G21_15080</name>
</gene>
<dbReference type="SUPFAM" id="SSF49842">
    <property type="entry name" value="TNF-like"/>
    <property type="match status" value="1"/>
</dbReference>
<evidence type="ECO:0008006" key="3">
    <source>
        <dbReference type="Google" id="ProtNLM"/>
    </source>
</evidence>
<accession>A0ABY7Q472</accession>